<evidence type="ECO:0000256" key="1">
    <source>
        <dbReference type="ARBA" id="ARBA00002388"/>
    </source>
</evidence>
<dbReference type="InterPro" id="IPR002130">
    <property type="entry name" value="Cyclophilin-type_PPIase_dom"/>
</dbReference>
<dbReference type="EMBL" id="MFLE01000026">
    <property type="protein sequence ID" value="OGG61072.1"/>
    <property type="molecule type" value="Genomic_DNA"/>
</dbReference>
<name>A0A1F6DJ79_9BACT</name>
<evidence type="ECO:0000256" key="2">
    <source>
        <dbReference type="ARBA" id="ARBA00007365"/>
    </source>
</evidence>
<dbReference type="PANTHER" id="PTHR45625:SF4">
    <property type="entry name" value="PEPTIDYLPROLYL ISOMERASE DOMAIN AND WD REPEAT-CONTAINING PROTEIN 1"/>
    <property type="match status" value="1"/>
</dbReference>
<evidence type="ECO:0000313" key="8">
    <source>
        <dbReference type="Proteomes" id="UP000176511"/>
    </source>
</evidence>
<evidence type="ECO:0000259" key="6">
    <source>
        <dbReference type="PROSITE" id="PS50072"/>
    </source>
</evidence>
<feature type="domain" description="PPIase cyclophilin-type" evidence="6">
    <location>
        <begin position="5"/>
        <end position="169"/>
    </location>
</feature>
<dbReference type="PANTHER" id="PTHR45625">
    <property type="entry name" value="PEPTIDYL-PROLYL CIS-TRANS ISOMERASE-RELATED"/>
    <property type="match status" value="1"/>
</dbReference>
<organism evidence="7 8">
    <name type="scientific">Candidatus Kaiserbacteria bacterium RIFCSPHIGHO2_02_FULL_49_34</name>
    <dbReference type="NCBI Taxonomy" id="1798491"/>
    <lineage>
        <taxon>Bacteria</taxon>
        <taxon>Candidatus Kaiseribacteriota</taxon>
    </lineage>
</organism>
<sequence>MQNRIATFTTNKGVIKIELFEDTMPITTGNFIKLAEEKYFDGIKFHRVIDGFMIQSGDPLTKDDSKSAYWGTGGPGYAIPDEHVAGPLLTNTRGTISMANSGPNSGGSQFFINVNDNVFLDFNKEPFQSKHPVFGRVTLGMDVVDAISMAPRNGRDVPNEPIVITSITIGTN</sequence>
<comment type="function">
    <text evidence="1 5">PPIases accelerate the folding of proteins. It catalyzes the cis-trans isomerization of proline imidic peptide bonds in oligopeptides.</text>
</comment>
<comment type="similarity">
    <text evidence="2 5">Belongs to the cyclophilin-type PPIase family.</text>
</comment>
<dbReference type="AlphaFoldDB" id="A0A1F6DJ79"/>
<dbReference type="CDD" id="cd00317">
    <property type="entry name" value="cyclophilin"/>
    <property type="match status" value="1"/>
</dbReference>
<dbReference type="PIRSF" id="PIRSF001467">
    <property type="entry name" value="Peptidylpro_ismrse"/>
    <property type="match status" value="1"/>
</dbReference>
<dbReference type="GO" id="GO:0003755">
    <property type="term" value="F:peptidyl-prolyl cis-trans isomerase activity"/>
    <property type="evidence" value="ECO:0007669"/>
    <property type="project" value="UniProtKB-UniRule"/>
</dbReference>
<keyword evidence="4 5" id="KW-0413">Isomerase</keyword>
<dbReference type="SUPFAM" id="SSF50891">
    <property type="entry name" value="Cyclophilin-like"/>
    <property type="match status" value="1"/>
</dbReference>
<reference evidence="7 8" key="1">
    <citation type="journal article" date="2016" name="Nat. Commun.">
        <title>Thousands of microbial genomes shed light on interconnected biogeochemical processes in an aquifer system.</title>
        <authorList>
            <person name="Anantharaman K."/>
            <person name="Brown C.T."/>
            <person name="Hug L.A."/>
            <person name="Sharon I."/>
            <person name="Castelle C.J."/>
            <person name="Probst A.J."/>
            <person name="Thomas B.C."/>
            <person name="Singh A."/>
            <person name="Wilkins M.J."/>
            <person name="Karaoz U."/>
            <person name="Brodie E.L."/>
            <person name="Williams K.H."/>
            <person name="Hubbard S.S."/>
            <person name="Banfield J.F."/>
        </authorList>
    </citation>
    <scope>NUCLEOTIDE SEQUENCE [LARGE SCALE GENOMIC DNA]</scope>
</reference>
<evidence type="ECO:0000313" key="7">
    <source>
        <dbReference type="EMBL" id="OGG61072.1"/>
    </source>
</evidence>
<dbReference type="Gene3D" id="2.40.100.10">
    <property type="entry name" value="Cyclophilin-like"/>
    <property type="match status" value="1"/>
</dbReference>
<dbReference type="InterPro" id="IPR024936">
    <property type="entry name" value="Cyclophilin-type_PPIase"/>
</dbReference>
<evidence type="ECO:0000256" key="3">
    <source>
        <dbReference type="ARBA" id="ARBA00023110"/>
    </source>
</evidence>
<accession>A0A1F6DJ79</accession>
<dbReference type="STRING" id="1798491.A3C87_01915"/>
<dbReference type="PRINTS" id="PR00153">
    <property type="entry name" value="CSAPPISMRASE"/>
</dbReference>
<protein>
    <recommendedName>
        <fullName evidence="5">Peptidyl-prolyl cis-trans isomerase</fullName>
        <shortName evidence="5">PPIase</shortName>
        <ecNumber evidence="5">5.2.1.8</ecNumber>
    </recommendedName>
</protein>
<evidence type="ECO:0000256" key="4">
    <source>
        <dbReference type="ARBA" id="ARBA00023235"/>
    </source>
</evidence>
<dbReference type="InterPro" id="IPR029000">
    <property type="entry name" value="Cyclophilin-like_dom_sf"/>
</dbReference>
<gene>
    <name evidence="7" type="ORF">A3C87_01915</name>
</gene>
<dbReference type="InterPro" id="IPR044666">
    <property type="entry name" value="Cyclophilin_A-like"/>
</dbReference>
<proteinExistence type="inferred from homology"/>
<evidence type="ECO:0000256" key="5">
    <source>
        <dbReference type="RuleBase" id="RU363019"/>
    </source>
</evidence>
<comment type="catalytic activity">
    <reaction evidence="5">
        <text>[protein]-peptidylproline (omega=180) = [protein]-peptidylproline (omega=0)</text>
        <dbReference type="Rhea" id="RHEA:16237"/>
        <dbReference type="Rhea" id="RHEA-COMP:10747"/>
        <dbReference type="Rhea" id="RHEA-COMP:10748"/>
        <dbReference type="ChEBI" id="CHEBI:83833"/>
        <dbReference type="ChEBI" id="CHEBI:83834"/>
        <dbReference type="EC" id="5.2.1.8"/>
    </reaction>
</comment>
<dbReference type="Proteomes" id="UP000176511">
    <property type="component" value="Unassembled WGS sequence"/>
</dbReference>
<dbReference type="EC" id="5.2.1.8" evidence="5"/>
<dbReference type="Pfam" id="PF00160">
    <property type="entry name" value="Pro_isomerase"/>
    <property type="match status" value="1"/>
</dbReference>
<keyword evidence="3 5" id="KW-0697">Rotamase</keyword>
<dbReference type="PROSITE" id="PS50072">
    <property type="entry name" value="CSA_PPIASE_2"/>
    <property type="match status" value="1"/>
</dbReference>
<comment type="caution">
    <text evidence="7">The sequence shown here is derived from an EMBL/GenBank/DDBJ whole genome shotgun (WGS) entry which is preliminary data.</text>
</comment>